<proteinExistence type="predicted"/>
<dbReference type="EMBL" id="FNXB01000013">
    <property type="protein sequence ID" value="SEH91077.1"/>
    <property type="molecule type" value="Genomic_DNA"/>
</dbReference>
<organism evidence="1 3">
    <name type="scientific">Rhizobium tibeticum</name>
    <dbReference type="NCBI Taxonomy" id="501024"/>
    <lineage>
        <taxon>Bacteria</taxon>
        <taxon>Pseudomonadati</taxon>
        <taxon>Pseudomonadota</taxon>
        <taxon>Alphaproteobacteria</taxon>
        <taxon>Hyphomicrobiales</taxon>
        <taxon>Rhizobiaceae</taxon>
        <taxon>Rhizobium/Agrobacterium group</taxon>
        <taxon>Rhizobium</taxon>
    </lineage>
</organism>
<dbReference type="AlphaFoldDB" id="A0A1H8LIQ9"/>
<sequence>MFTILTVLTALISIMFVVSVASTITALRHESEDTKKIDGKHSWF</sequence>
<reference evidence="3" key="2">
    <citation type="submission" date="2016-10" db="EMBL/GenBank/DDBJ databases">
        <authorList>
            <person name="Wibberg D."/>
        </authorList>
    </citation>
    <scope>NUCLEOTIDE SEQUENCE [LARGE SCALE GENOMIC DNA]</scope>
</reference>
<protein>
    <submittedName>
        <fullName evidence="1">Uncharacterized protein</fullName>
    </submittedName>
</protein>
<dbReference type="Proteomes" id="UP000183063">
    <property type="component" value="Unassembled WGS sequence"/>
</dbReference>
<dbReference type="EMBL" id="FOCV01000011">
    <property type="protein sequence ID" value="SEO05051.1"/>
    <property type="molecule type" value="Genomic_DNA"/>
</dbReference>
<evidence type="ECO:0000313" key="3">
    <source>
        <dbReference type="Proteomes" id="UP000183063"/>
    </source>
</evidence>
<evidence type="ECO:0000313" key="1">
    <source>
        <dbReference type="EMBL" id="SEH91077.1"/>
    </source>
</evidence>
<accession>A0A1H8LIQ9</accession>
<dbReference type="Proteomes" id="UP000198939">
    <property type="component" value="Unassembled WGS sequence"/>
</dbReference>
<evidence type="ECO:0000313" key="4">
    <source>
        <dbReference type="Proteomes" id="UP000198939"/>
    </source>
</evidence>
<name>A0A1H8LIQ9_9HYPH</name>
<keyword evidence="4" id="KW-1185">Reference proteome</keyword>
<reference evidence="1" key="1">
    <citation type="submission" date="2016-10" db="EMBL/GenBank/DDBJ databases">
        <authorList>
            <person name="de Groot N.N."/>
        </authorList>
    </citation>
    <scope>NUCLEOTIDE SEQUENCE [LARGE SCALE GENOMIC DNA]</scope>
    <source>
        <strain evidence="1">CCBAU85039</strain>
    </source>
</reference>
<reference evidence="2 4" key="3">
    <citation type="submission" date="2016-10" db="EMBL/GenBank/DDBJ databases">
        <authorList>
            <person name="Varghese N."/>
            <person name="Submissions S."/>
        </authorList>
    </citation>
    <scope>NUCLEOTIDE SEQUENCE [LARGE SCALE GENOMIC DNA]</scope>
    <source>
        <strain evidence="2 4">CGMCC 1.7071</strain>
    </source>
</reference>
<gene>
    <name evidence="1" type="ORF">RTCCBAU85039_3024</name>
    <name evidence="2" type="ORF">SAMN05216228_101115</name>
</gene>
<evidence type="ECO:0000313" key="2">
    <source>
        <dbReference type="EMBL" id="SEO05051.1"/>
    </source>
</evidence>
<dbReference type="RefSeq" id="WP_280142191.1">
    <property type="nucleotide sequence ID" value="NZ_FNXB01000013.1"/>
</dbReference>